<sequence length="138" mass="15043">MSEDDFNARTIAEFRANHGQVGGGFAGAPLLLLHTVGARSGEPRVNPAMYLKDGERYLVFASKAGADSNPAWYHNLKAHPDARIEVGDETVDVHAEEITGPDRDRLYQRQASLYPGFADYQSETTRTIPVVALTARGA</sequence>
<comment type="catalytic activity">
    <reaction evidence="2">
        <text>oxidized coenzyme F420-(gamma-L-Glu)(n) + a quinol + H(+) = reduced coenzyme F420-(gamma-L-Glu)(n) + a quinone</text>
        <dbReference type="Rhea" id="RHEA:39663"/>
        <dbReference type="Rhea" id="RHEA-COMP:12939"/>
        <dbReference type="Rhea" id="RHEA-COMP:14378"/>
        <dbReference type="ChEBI" id="CHEBI:15378"/>
        <dbReference type="ChEBI" id="CHEBI:24646"/>
        <dbReference type="ChEBI" id="CHEBI:132124"/>
        <dbReference type="ChEBI" id="CHEBI:133980"/>
        <dbReference type="ChEBI" id="CHEBI:139511"/>
    </reaction>
</comment>
<dbReference type="PANTHER" id="PTHR39428:SF1">
    <property type="entry name" value="F420H(2)-DEPENDENT QUINONE REDUCTASE RV1261C"/>
    <property type="match status" value="1"/>
</dbReference>
<protein>
    <submittedName>
        <fullName evidence="3">Cell entry protein</fullName>
    </submittedName>
</protein>
<evidence type="ECO:0000256" key="1">
    <source>
        <dbReference type="ARBA" id="ARBA00008710"/>
    </source>
</evidence>
<dbReference type="InterPro" id="IPR012349">
    <property type="entry name" value="Split_barrel_FMN-bd"/>
</dbReference>
<dbReference type="RefSeq" id="WP_101835824.1">
    <property type="nucleotide sequence ID" value="NZ_FZMO01000547.1"/>
</dbReference>
<dbReference type="NCBIfam" id="TIGR00026">
    <property type="entry name" value="hi_GC_TIGR00026"/>
    <property type="match status" value="1"/>
</dbReference>
<dbReference type="Gene3D" id="2.30.110.10">
    <property type="entry name" value="Electron Transport, Fmn-binding Protein, Chain A"/>
    <property type="match status" value="1"/>
</dbReference>
<dbReference type="EMBL" id="FZMO01000547">
    <property type="protein sequence ID" value="SNQ51707.1"/>
    <property type="molecule type" value="Genomic_DNA"/>
</dbReference>
<dbReference type="PANTHER" id="PTHR39428">
    <property type="entry name" value="F420H(2)-DEPENDENT QUINONE REDUCTASE RV1261C"/>
    <property type="match status" value="1"/>
</dbReference>
<gene>
    <name evidence="3" type="ORF">FRACA_80007</name>
</gene>
<comment type="similarity">
    <text evidence="1">Belongs to the F420H(2)-dependent quinone reductase family.</text>
</comment>
<dbReference type="SUPFAM" id="SSF50475">
    <property type="entry name" value="FMN-binding split barrel"/>
    <property type="match status" value="1"/>
</dbReference>
<organism evidence="3 4">
    <name type="scientific">Frankia canadensis</name>
    <dbReference type="NCBI Taxonomy" id="1836972"/>
    <lineage>
        <taxon>Bacteria</taxon>
        <taxon>Bacillati</taxon>
        <taxon>Actinomycetota</taxon>
        <taxon>Actinomycetes</taxon>
        <taxon>Frankiales</taxon>
        <taxon>Frankiaceae</taxon>
        <taxon>Frankia</taxon>
    </lineage>
</organism>
<evidence type="ECO:0000313" key="3">
    <source>
        <dbReference type="EMBL" id="SNQ51707.1"/>
    </source>
</evidence>
<dbReference type="GO" id="GO:0005886">
    <property type="term" value="C:plasma membrane"/>
    <property type="evidence" value="ECO:0007669"/>
    <property type="project" value="TreeGrafter"/>
</dbReference>
<name>A0A2I2L1G5_9ACTN</name>
<accession>A0A2I2L1G5</accession>
<dbReference type="GO" id="GO:0070967">
    <property type="term" value="F:coenzyme F420 binding"/>
    <property type="evidence" value="ECO:0007669"/>
    <property type="project" value="TreeGrafter"/>
</dbReference>
<dbReference type="Pfam" id="PF04075">
    <property type="entry name" value="F420H2_quin_red"/>
    <property type="match status" value="1"/>
</dbReference>
<dbReference type="Proteomes" id="UP000234331">
    <property type="component" value="Unassembled WGS sequence"/>
</dbReference>
<keyword evidence="4" id="KW-1185">Reference proteome</keyword>
<dbReference type="OrthoDB" id="8225825at2"/>
<evidence type="ECO:0000256" key="2">
    <source>
        <dbReference type="ARBA" id="ARBA00049106"/>
    </source>
</evidence>
<dbReference type="GO" id="GO:0016491">
    <property type="term" value="F:oxidoreductase activity"/>
    <property type="evidence" value="ECO:0007669"/>
    <property type="project" value="InterPro"/>
</dbReference>
<proteinExistence type="inferred from homology"/>
<dbReference type="InterPro" id="IPR004378">
    <property type="entry name" value="F420H2_quin_Rdtase"/>
</dbReference>
<evidence type="ECO:0000313" key="4">
    <source>
        <dbReference type="Proteomes" id="UP000234331"/>
    </source>
</evidence>
<dbReference type="AlphaFoldDB" id="A0A2I2L1G5"/>
<reference evidence="3 4" key="1">
    <citation type="submission" date="2017-06" db="EMBL/GenBank/DDBJ databases">
        <authorList>
            <person name="Kim H.J."/>
            <person name="Triplett B.A."/>
        </authorList>
    </citation>
    <scope>NUCLEOTIDE SEQUENCE [LARGE SCALE GENOMIC DNA]</scope>
    <source>
        <strain evidence="3">FRACA_ARgP5</strain>
    </source>
</reference>